<dbReference type="RefSeq" id="WP_014826284.1">
    <property type="nucleotide sequence ID" value="NC_018068.1"/>
</dbReference>
<dbReference type="PANTHER" id="PTHR36178">
    <property type="entry name" value="SLR0625 PROTEIN"/>
    <property type="match status" value="1"/>
</dbReference>
<feature type="transmembrane region" description="Helical" evidence="1">
    <location>
        <begin position="5"/>
        <end position="22"/>
    </location>
</feature>
<feature type="transmembrane region" description="Helical" evidence="1">
    <location>
        <begin position="350"/>
        <end position="371"/>
    </location>
</feature>
<evidence type="ECO:0000313" key="2">
    <source>
        <dbReference type="EMBL" id="AFM40277.1"/>
    </source>
</evidence>
<keyword evidence="1" id="KW-1133">Transmembrane helix</keyword>
<organism evidence="2 3">
    <name type="scientific">Desulfosporosinus acidiphilus (strain DSM 22704 / JCM 16185 / SJ4)</name>
    <dbReference type="NCBI Taxonomy" id="646529"/>
    <lineage>
        <taxon>Bacteria</taxon>
        <taxon>Bacillati</taxon>
        <taxon>Bacillota</taxon>
        <taxon>Clostridia</taxon>
        <taxon>Eubacteriales</taxon>
        <taxon>Desulfitobacteriaceae</taxon>
        <taxon>Desulfosporosinus</taxon>
    </lineage>
</organism>
<dbReference type="AlphaFoldDB" id="I4D3A3"/>
<keyword evidence="1" id="KW-0472">Membrane</keyword>
<feature type="transmembrane region" description="Helical" evidence="1">
    <location>
        <begin position="225"/>
        <end position="243"/>
    </location>
</feature>
<name>I4D3A3_DESAJ</name>
<dbReference type="InterPro" id="IPR004445">
    <property type="entry name" value="GltS"/>
</dbReference>
<keyword evidence="1" id="KW-0812">Transmembrane</keyword>
<dbReference type="Pfam" id="PF03616">
    <property type="entry name" value="Glt_symporter"/>
    <property type="match status" value="1"/>
</dbReference>
<dbReference type="GO" id="GO:0015813">
    <property type="term" value="P:L-glutamate transmembrane transport"/>
    <property type="evidence" value="ECO:0007669"/>
    <property type="project" value="InterPro"/>
</dbReference>
<dbReference type="KEGG" id="dai:Desaci_1248"/>
<accession>I4D3A3</accession>
<dbReference type="GO" id="GO:0015501">
    <property type="term" value="F:glutamate:sodium symporter activity"/>
    <property type="evidence" value="ECO:0007669"/>
    <property type="project" value="InterPro"/>
</dbReference>
<dbReference type="EMBL" id="CP003639">
    <property type="protein sequence ID" value="AFM40277.1"/>
    <property type="molecule type" value="Genomic_DNA"/>
</dbReference>
<feature type="transmembrane region" description="Helical" evidence="1">
    <location>
        <begin position="313"/>
        <end position="330"/>
    </location>
</feature>
<feature type="transmembrane region" description="Helical" evidence="1">
    <location>
        <begin position="285"/>
        <end position="306"/>
    </location>
</feature>
<feature type="transmembrane region" description="Helical" evidence="1">
    <location>
        <begin position="200"/>
        <end position="219"/>
    </location>
</feature>
<dbReference type="GO" id="GO:0016020">
    <property type="term" value="C:membrane"/>
    <property type="evidence" value="ECO:0007669"/>
    <property type="project" value="InterPro"/>
</dbReference>
<proteinExistence type="predicted"/>
<dbReference type="PANTHER" id="PTHR36178:SF1">
    <property type="entry name" value="SODIUM_GLUTAMATE SYMPORTER"/>
    <property type="match status" value="1"/>
</dbReference>
<feature type="transmembrane region" description="Helical" evidence="1">
    <location>
        <begin position="159"/>
        <end position="179"/>
    </location>
</feature>
<dbReference type="Proteomes" id="UP000002892">
    <property type="component" value="Chromosome"/>
</dbReference>
<protein>
    <submittedName>
        <fullName evidence="2">Na+/glutamate symporter</fullName>
    </submittedName>
</protein>
<dbReference type="OrthoDB" id="4921038at2"/>
<reference evidence="2 3" key="1">
    <citation type="journal article" date="2012" name="J. Bacteriol.">
        <title>Complete genome sequences of Desulfosporosinus orientis DSM765T, Desulfosporosinus youngiae DSM17734T, Desulfosporosinus meridiei DSM13257T, and Desulfosporosinus acidiphilus DSM22704T.</title>
        <authorList>
            <person name="Pester M."/>
            <person name="Brambilla E."/>
            <person name="Alazard D."/>
            <person name="Rattei T."/>
            <person name="Weinmaier T."/>
            <person name="Han J."/>
            <person name="Lucas S."/>
            <person name="Lapidus A."/>
            <person name="Cheng J.F."/>
            <person name="Goodwin L."/>
            <person name="Pitluck S."/>
            <person name="Peters L."/>
            <person name="Ovchinnikova G."/>
            <person name="Teshima H."/>
            <person name="Detter J.C."/>
            <person name="Han C.S."/>
            <person name="Tapia R."/>
            <person name="Land M.L."/>
            <person name="Hauser L."/>
            <person name="Kyrpides N.C."/>
            <person name="Ivanova N.N."/>
            <person name="Pagani I."/>
            <person name="Huntmann M."/>
            <person name="Wei C.L."/>
            <person name="Davenport K.W."/>
            <person name="Daligault H."/>
            <person name="Chain P.S."/>
            <person name="Chen A."/>
            <person name="Mavromatis K."/>
            <person name="Markowitz V."/>
            <person name="Szeto E."/>
            <person name="Mikhailova N."/>
            <person name="Pati A."/>
            <person name="Wagner M."/>
            <person name="Woyke T."/>
            <person name="Ollivier B."/>
            <person name="Klenk H.P."/>
            <person name="Spring S."/>
            <person name="Loy A."/>
        </authorList>
    </citation>
    <scope>NUCLEOTIDE SEQUENCE [LARGE SCALE GENOMIC DNA]</scope>
    <source>
        <strain evidence="3">DSM 22704 / JCM 16185 / SJ4</strain>
    </source>
</reference>
<feature type="transmembrane region" description="Helical" evidence="1">
    <location>
        <begin position="34"/>
        <end position="51"/>
    </location>
</feature>
<evidence type="ECO:0000256" key="1">
    <source>
        <dbReference type="SAM" id="Phobius"/>
    </source>
</evidence>
<gene>
    <name evidence="2" type="ordered locus">Desaci_1248</name>
</gene>
<dbReference type="HOGENOM" id="CLU_040907_0_0_9"/>
<feature type="transmembrane region" description="Helical" evidence="1">
    <location>
        <begin position="63"/>
        <end position="81"/>
    </location>
</feature>
<keyword evidence="3" id="KW-1185">Reference proteome</keyword>
<dbReference type="eggNOG" id="COG0786">
    <property type="taxonomic scope" value="Bacteria"/>
</dbReference>
<feature type="transmembrane region" description="Helical" evidence="1">
    <location>
        <begin position="255"/>
        <end position="273"/>
    </location>
</feature>
<feature type="transmembrane region" description="Helical" evidence="1">
    <location>
        <begin position="93"/>
        <end position="114"/>
    </location>
</feature>
<evidence type="ECO:0000313" key="3">
    <source>
        <dbReference type="Proteomes" id="UP000002892"/>
    </source>
</evidence>
<dbReference type="STRING" id="646529.Desaci_1248"/>
<sequence>MHFIALQTITLAGIFLLIGYYLQHKAIWLKKLYIPAPFIGGILASVLFLCLKSIGHVKWNLDYSMLPMFVAGFFASIGLRTDRAFLKKGYKGQFLFLGIVIFVALFQNVVSLLIAKAAGYNPFQMVIFGSMGLMGDASVLQGVPSLISKGHAYLGLFNGYSVFGNILGTILGGCLFILLKKRTQLEESKITAIGFKPYEFLQHFLIFLLTICLGLLPTQFGFGRWINPAGGSFLAGLILRQLFEFKHKSLIQSPQVNIIGNFSLSMLLVLSFMSMDLNAMTKLNFAAIMIFALQACLLMFLSYYYVFRFYKKNALAAYVASGLIGFSLGMPASTMSTLQCIGEQEGAIPIVLYIVPPVGAWLITVFNPYIIKLFL</sequence>